<evidence type="ECO:0000313" key="2">
    <source>
        <dbReference type="Proteomes" id="UP000321250"/>
    </source>
</evidence>
<proteinExistence type="predicted"/>
<dbReference type="AlphaFoldDB" id="A0A5C6UEV6"/>
<dbReference type="Proteomes" id="UP000321250">
    <property type="component" value="Unassembled WGS sequence"/>
</dbReference>
<accession>A0A5C6UEV6</accession>
<dbReference type="RefSeq" id="WP_147082544.1">
    <property type="nucleotide sequence ID" value="NZ_VOQR01000001.1"/>
</dbReference>
<comment type="caution">
    <text evidence="1">The sequence shown here is derived from an EMBL/GenBank/DDBJ whole genome shotgun (WGS) entry which is preliminary data.</text>
</comment>
<sequence length="182" mass="20419">MTPTTKSKAPKPPKATPADVHAKLVAEVKEHTEQVRLTPTYWRSYTSGHGLKWTPVPFDKASRSKVPKKPGLYAFAVHPPHSDFPPSAWLFYVGEVGATGSTARTLWVRYAEYLAELDNTVRKKVGSFLYRYRGYTSFYYCVLDPATVDIKSVESELITALWPDANIVDFDASVSSIRRAFS</sequence>
<evidence type="ECO:0000313" key="1">
    <source>
        <dbReference type="EMBL" id="TXC71347.1"/>
    </source>
</evidence>
<dbReference type="OrthoDB" id="8479768at2"/>
<protein>
    <submittedName>
        <fullName evidence="1">Uncharacterized protein</fullName>
    </submittedName>
</protein>
<keyword evidence="2" id="KW-1185">Reference proteome</keyword>
<name>A0A5C6UEV6_9SPHN</name>
<organism evidence="1 2">
    <name type="scientific">Sphingomonas ginsenosidivorax</name>
    <dbReference type="NCBI Taxonomy" id="862135"/>
    <lineage>
        <taxon>Bacteria</taxon>
        <taxon>Pseudomonadati</taxon>
        <taxon>Pseudomonadota</taxon>
        <taxon>Alphaproteobacteria</taxon>
        <taxon>Sphingomonadales</taxon>
        <taxon>Sphingomonadaceae</taxon>
        <taxon>Sphingomonas</taxon>
    </lineage>
</organism>
<reference evidence="1 2" key="1">
    <citation type="journal article" date="2013" name="Antonie Van Leeuwenhoek">
        <title>Sphingomonas ginsenosidivorax sp. nov., with the ability to transform ginsenosides.</title>
        <authorList>
            <person name="Jin X.F."/>
            <person name="Kim J.K."/>
            <person name="Liu Q.M."/>
            <person name="Kang M.S."/>
            <person name="He D."/>
            <person name="Jin F.X."/>
            <person name="Kim S.C."/>
            <person name="Im W.T."/>
        </authorList>
    </citation>
    <scope>NUCLEOTIDE SEQUENCE [LARGE SCALE GENOMIC DNA]</scope>
    <source>
        <strain evidence="1 2">KHI67</strain>
    </source>
</reference>
<dbReference type="EMBL" id="VOQR01000001">
    <property type="protein sequence ID" value="TXC71347.1"/>
    <property type="molecule type" value="Genomic_DNA"/>
</dbReference>
<gene>
    <name evidence="1" type="ORF">FSB78_10645</name>
</gene>